<dbReference type="InParanoid" id="A0A672TV98"/>
<dbReference type="Proteomes" id="UP000472266">
    <property type="component" value="Chromosome 1"/>
</dbReference>
<sequence length="110" mass="11995">MAPVTGAQNIKVNIGIYKWTPKFRWLSLEIKTWRVAGGAGQERGRRAALPGCLLYTRTGSAPHLTHDTLQTVGGPPALSCLPAGRSEPPPRCLGRCNSWRPREIHSIVIA</sequence>
<reference evidence="1" key="2">
    <citation type="submission" date="2025-08" db="UniProtKB">
        <authorList>
            <consortium name="Ensembl"/>
        </authorList>
    </citation>
    <scope>IDENTIFICATION</scope>
</reference>
<proteinExistence type="predicted"/>
<protein>
    <submittedName>
        <fullName evidence="1">Uncharacterized protein</fullName>
    </submittedName>
</protein>
<reference evidence="1 2" key="1">
    <citation type="submission" date="2019-11" db="EMBL/GenBank/DDBJ databases">
        <title>Strigops habroptila (kakapo) genome, bStrHab1, primary haplotype, v2.</title>
        <authorList>
            <person name="Jarvis E.D."/>
            <person name="Howard J."/>
            <person name="Rhie A."/>
            <person name="Phillippy A."/>
            <person name="Korlach J."/>
            <person name="Digby A."/>
            <person name="Iorns D."/>
            <person name="Eason D."/>
            <person name="Robertson B."/>
            <person name="Raemaekers T."/>
            <person name="Howe K."/>
            <person name="Lewin H."/>
            <person name="Damas J."/>
            <person name="Hastie A."/>
            <person name="Tracey A."/>
            <person name="Chow W."/>
            <person name="Fedrigo O."/>
        </authorList>
    </citation>
    <scope>NUCLEOTIDE SEQUENCE [LARGE SCALE GENOMIC DNA]</scope>
</reference>
<dbReference type="Ensembl" id="ENSSHBT00005005889.1">
    <property type="protein sequence ID" value="ENSSHBP00005004857.1"/>
    <property type="gene ID" value="ENSSHBG00005004288.1"/>
</dbReference>
<keyword evidence="2" id="KW-1185">Reference proteome</keyword>
<organism evidence="1 2">
    <name type="scientific">Strigops habroptila</name>
    <name type="common">Kakapo</name>
    <dbReference type="NCBI Taxonomy" id="2489341"/>
    <lineage>
        <taxon>Eukaryota</taxon>
        <taxon>Metazoa</taxon>
        <taxon>Chordata</taxon>
        <taxon>Craniata</taxon>
        <taxon>Vertebrata</taxon>
        <taxon>Euteleostomi</taxon>
        <taxon>Archelosauria</taxon>
        <taxon>Archosauria</taxon>
        <taxon>Dinosauria</taxon>
        <taxon>Saurischia</taxon>
        <taxon>Theropoda</taxon>
        <taxon>Coelurosauria</taxon>
        <taxon>Aves</taxon>
        <taxon>Neognathae</taxon>
        <taxon>Neoaves</taxon>
        <taxon>Telluraves</taxon>
        <taxon>Australaves</taxon>
        <taxon>Psittaciformes</taxon>
        <taxon>Psittacidae</taxon>
        <taxon>Strigops</taxon>
    </lineage>
</organism>
<evidence type="ECO:0000313" key="1">
    <source>
        <dbReference type="Ensembl" id="ENSSHBP00005004857.1"/>
    </source>
</evidence>
<dbReference type="AlphaFoldDB" id="A0A672TV98"/>
<accession>A0A672TV98</accession>
<reference evidence="1" key="3">
    <citation type="submission" date="2025-09" db="UniProtKB">
        <authorList>
            <consortium name="Ensembl"/>
        </authorList>
    </citation>
    <scope>IDENTIFICATION</scope>
</reference>
<evidence type="ECO:0000313" key="2">
    <source>
        <dbReference type="Proteomes" id="UP000472266"/>
    </source>
</evidence>
<name>A0A672TV98_STRHB</name>